<evidence type="ECO:0000313" key="4">
    <source>
        <dbReference type="EMBL" id="KAL0960363.1"/>
    </source>
</evidence>
<dbReference type="InterPro" id="IPR020472">
    <property type="entry name" value="WD40_PAC1"/>
</dbReference>
<dbReference type="PROSITE" id="PS00678">
    <property type="entry name" value="WD_REPEATS_1"/>
    <property type="match status" value="1"/>
</dbReference>
<dbReference type="InterPro" id="IPR015943">
    <property type="entry name" value="WD40/YVTN_repeat-like_dom_sf"/>
</dbReference>
<sequence length="157" mass="17038">MLLLSGHSNYISVSGSHDHTIRVWNASTGILAMAPLAGHSEEVTSVAFSPDGTRIVSCSDDCTIHVGDAFTGNLAMSPLEGHSSSVVFSPDGSHIVSGSDALHYPLIGYIHWKPRNGHFRGALQRRYLCCLLARRTHIVSGSADRMIRVWDTTSEHQ</sequence>
<dbReference type="InterPro" id="IPR019775">
    <property type="entry name" value="WD40_repeat_CS"/>
</dbReference>
<reference evidence="5" key="1">
    <citation type="submission" date="2024-06" db="EMBL/GenBank/DDBJ databases">
        <title>Multi-omics analyses provide insights into the biosynthesis of the anticancer antibiotic pleurotin in Hohenbuehelia grisea.</title>
        <authorList>
            <person name="Weaver J.A."/>
            <person name="Alberti F."/>
        </authorList>
    </citation>
    <scope>NUCLEOTIDE SEQUENCE [LARGE SCALE GENOMIC DNA]</scope>
    <source>
        <strain evidence="5">T-177</strain>
    </source>
</reference>
<dbReference type="Gene3D" id="2.130.10.10">
    <property type="entry name" value="YVTN repeat-like/Quinoprotein amine dehydrogenase"/>
    <property type="match status" value="2"/>
</dbReference>
<keyword evidence="2" id="KW-0677">Repeat</keyword>
<dbReference type="PRINTS" id="PR00320">
    <property type="entry name" value="GPROTEINBRPT"/>
</dbReference>
<dbReference type="SMART" id="SM00320">
    <property type="entry name" value="WD40"/>
    <property type="match status" value="2"/>
</dbReference>
<name>A0ABR3JWQ8_9AGAR</name>
<accession>A0ABR3JWQ8</accession>
<dbReference type="PANTHER" id="PTHR22847">
    <property type="entry name" value="WD40 REPEAT PROTEIN"/>
    <property type="match status" value="1"/>
</dbReference>
<protein>
    <recommendedName>
        <fullName evidence="6">WD40 repeat-like protein</fullName>
    </recommendedName>
</protein>
<feature type="repeat" description="WD" evidence="3">
    <location>
        <begin position="138"/>
        <end position="157"/>
    </location>
</feature>
<proteinExistence type="predicted"/>
<dbReference type="PROSITE" id="PS50082">
    <property type="entry name" value="WD_REPEATS_2"/>
    <property type="match status" value="3"/>
</dbReference>
<evidence type="ECO:0000313" key="5">
    <source>
        <dbReference type="Proteomes" id="UP001556367"/>
    </source>
</evidence>
<dbReference type="SUPFAM" id="SSF50978">
    <property type="entry name" value="WD40 repeat-like"/>
    <property type="match status" value="1"/>
</dbReference>
<feature type="repeat" description="WD" evidence="3">
    <location>
        <begin position="13"/>
        <end position="34"/>
    </location>
</feature>
<keyword evidence="1 3" id="KW-0853">WD repeat</keyword>
<evidence type="ECO:0000256" key="2">
    <source>
        <dbReference type="ARBA" id="ARBA00022737"/>
    </source>
</evidence>
<dbReference type="PROSITE" id="PS50294">
    <property type="entry name" value="WD_REPEATS_REGION"/>
    <property type="match status" value="2"/>
</dbReference>
<dbReference type="Proteomes" id="UP001556367">
    <property type="component" value="Unassembled WGS sequence"/>
</dbReference>
<evidence type="ECO:0008006" key="6">
    <source>
        <dbReference type="Google" id="ProtNLM"/>
    </source>
</evidence>
<organism evidence="4 5">
    <name type="scientific">Hohenbuehelia grisea</name>
    <dbReference type="NCBI Taxonomy" id="104357"/>
    <lineage>
        <taxon>Eukaryota</taxon>
        <taxon>Fungi</taxon>
        <taxon>Dikarya</taxon>
        <taxon>Basidiomycota</taxon>
        <taxon>Agaricomycotina</taxon>
        <taxon>Agaricomycetes</taxon>
        <taxon>Agaricomycetidae</taxon>
        <taxon>Agaricales</taxon>
        <taxon>Pleurotineae</taxon>
        <taxon>Pleurotaceae</taxon>
        <taxon>Hohenbuehelia</taxon>
    </lineage>
</organism>
<evidence type="ECO:0000256" key="1">
    <source>
        <dbReference type="ARBA" id="ARBA00022574"/>
    </source>
</evidence>
<evidence type="ECO:0000256" key="3">
    <source>
        <dbReference type="PROSITE-ProRule" id="PRU00221"/>
    </source>
</evidence>
<dbReference type="InterPro" id="IPR036322">
    <property type="entry name" value="WD40_repeat_dom_sf"/>
</dbReference>
<gene>
    <name evidence="4" type="ORF">HGRIS_011987</name>
</gene>
<comment type="caution">
    <text evidence="4">The sequence shown here is derived from an EMBL/GenBank/DDBJ whole genome shotgun (WGS) entry which is preliminary data.</text>
</comment>
<dbReference type="PANTHER" id="PTHR22847:SF637">
    <property type="entry name" value="WD REPEAT DOMAIN 5B"/>
    <property type="match status" value="1"/>
</dbReference>
<dbReference type="InterPro" id="IPR001680">
    <property type="entry name" value="WD40_rpt"/>
</dbReference>
<dbReference type="EMBL" id="JASNQZ010000002">
    <property type="protein sequence ID" value="KAL0960363.1"/>
    <property type="molecule type" value="Genomic_DNA"/>
</dbReference>
<keyword evidence="5" id="KW-1185">Reference proteome</keyword>
<feature type="repeat" description="WD" evidence="3">
    <location>
        <begin position="36"/>
        <end position="77"/>
    </location>
</feature>
<dbReference type="Pfam" id="PF00400">
    <property type="entry name" value="WD40"/>
    <property type="match status" value="4"/>
</dbReference>